<protein>
    <submittedName>
        <fullName evidence="2">Uncharacterized protein</fullName>
    </submittedName>
</protein>
<organism evidence="2">
    <name type="scientific">Rhizophora mucronata</name>
    <name type="common">Asiatic mangrove</name>
    <dbReference type="NCBI Taxonomy" id="61149"/>
    <lineage>
        <taxon>Eukaryota</taxon>
        <taxon>Viridiplantae</taxon>
        <taxon>Streptophyta</taxon>
        <taxon>Embryophyta</taxon>
        <taxon>Tracheophyta</taxon>
        <taxon>Spermatophyta</taxon>
        <taxon>Magnoliopsida</taxon>
        <taxon>eudicotyledons</taxon>
        <taxon>Gunneridae</taxon>
        <taxon>Pentapetalae</taxon>
        <taxon>rosids</taxon>
        <taxon>fabids</taxon>
        <taxon>Malpighiales</taxon>
        <taxon>Rhizophoraceae</taxon>
        <taxon>Rhizophora</taxon>
    </lineage>
</organism>
<reference evidence="2" key="1">
    <citation type="submission" date="2018-02" db="EMBL/GenBank/DDBJ databases">
        <title>Rhizophora mucronata_Transcriptome.</title>
        <authorList>
            <person name="Meera S.P."/>
            <person name="Sreeshan A."/>
            <person name="Augustine A."/>
        </authorList>
    </citation>
    <scope>NUCLEOTIDE SEQUENCE</scope>
    <source>
        <tissue evidence="2">Leaf</tissue>
    </source>
</reference>
<proteinExistence type="predicted"/>
<evidence type="ECO:0000256" key="1">
    <source>
        <dbReference type="SAM" id="Phobius"/>
    </source>
</evidence>
<name>A0A2P2MQM6_RHIMU</name>
<dbReference type="EMBL" id="GGEC01052031">
    <property type="protein sequence ID" value="MBX32515.1"/>
    <property type="molecule type" value="Transcribed_RNA"/>
</dbReference>
<accession>A0A2P2MQM6</accession>
<evidence type="ECO:0000313" key="2">
    <source>
        <dbReference type="EMBL" id="MBX32515.1"/>
    </source>
</evidence>
<sequence>MAAINFDFIREESVHISIPVLAGSSSYCFLLFISISIHFVSIKKDSL</sequence>
<keyword evidence="1" id="KW-0472">Membrane</keyword>
<keyword evidence="1" id="KW-1133">Transmembrane helix</keyword>
<feature type="transmembrane region" description="Helical" evidence="1">
    <location>
        <begin position="20"/>
        <end position="42"/>
    </location>
</feature>
<keyword evidence="1" id="KW-0812">Transmembrane</keyword>
<dbReference type="AlphaFoldDB" id="A0A2P2MQM6"/>